<name>F4PS65_CACFS</name>
<feature type="region of interest" description="Disordered" evidence="1">
    <location>
        <begin position="1"/>
        <end position="92"/>
    </location>
</feature>
<evidence type="ECO:0000256" key="1">
    <source>
        <dbReference type="SAM" id="MobiDB-lite"/>
    </source>
</evidence>
<reference evidence="3" key="1">
    <citation type="journal article" date="2011" name="Genome Res.">
        <title>Phylogeny-wide analysis of social amoeba genomes highlights ancient origins for complex intercellular communication.</title>
        <authorList>
            <person name="Heidel A.J."/>
            <person name="Lawal H.M."/>
            <person name="Felder M."/>
            <person name="Schilde C."/>
            <person name="Helps N.R."/>
            <person name="Tunggal B."/>
            <person name="Rivero F."/>
            <person name="John U."/>
            <person name="Schleicher M."/>
            <person name="Eichinger L."/>
            <person name="Platzer M."/>
            <person name="Noegel A.A."/>
            <person name="Schaap P."/>
            <person name="Gloeckner G."/>
        </authorList>
    </citation>
    <scope>NUCLEOTIDE SEQUENCE [LARGE SCALE GENOMIC DNA]</scope>
    <source>
        <strain evidence="3">SH3</strain>
    </source>
</reference>
<organism evidence="2 3">
    <name type="scientific">Cavenderia fasciculata</name>
    <name type="common">Slime mold</name>
    <name type="synonym">Dictyostelium fasciculatum</name>
    <dbReference type="NCBI Taxonomy" id="261658"/>
    <lineage>
        <taxon>Eukaryota</taxon>
        <taxon>Amoebozoa</taxon>
        <taxon>Evosea</taxon>
        <taxon>Eumycetozoa</taxon>
        <taxon>Dictyostelia</taxon>
        <taxon>Acytosteliales</taxon>
        <taxon>Cavenderiaceae</taxon>
        <taxon>Cavenderia</taxon>
    </lineage>
</organism>
<dbReference type="AlphaFoldDB" id="F4PS65"/>
<dbReference type="KEGG" id="dfa:DFA_01332"/>
<dbReference type="RefSeq" id="XP_004359298.1">
    <property type="nucleotide sequence ID" value="XM_004359241.1"/>
</dbReference>
<keyword evidence="3" id="KW-1185">Reference proteome</keyword>
<sequence length="92" mass="10411">MDIGLLLNSRPVLTESLDKPSSPRNNNNNQQDINNTNYTAMASPRNNLKKVKVETNESYQLSPNIQSANNNNNNNNKIYNQQQQQQPIPLST</sequence>
<proteinExistence type="predicted"/>
<feature type="compositionally biased region" description="Low complexity" evidence="1">
    <location>
        <begin position="25"/>
        <end position="37"/>
    </location>
</feature>
<dbReference type="Proteomes" id="UP000007797">
    <property type="component" value="Unassembled WGS sequence"/>
</dbReference>
<accession>F4PS65</accession>
<protein>
    <submittedName>
        <fullName evidence="2">Uncharacterized protein</fullName>
    </submittedName>
</protein>
<evidence type="ECO:0000313" key="3">
    <source>
        <dbReference type="Proteomes" id="UP000007797"/>
    </source>
</evidence>
<gene>
    <name evidence="2" type="ORF">DFA_01332</name>
</gene>
<dbReference type="GeneID" id="14872706"/>
<evidence type="ECO:0000313" key="2">
    <source>
        <dbReference type="EMBL" id="EGG21448.1"/>
    </source>
</evidence>
<feature type="compositionally biased region" description="Low complexity" evidence="1">
    <location>
        <begin position="63"/>
        <end position="92"/>
    </location>
</feature>
<dbReference type="EMBL" id="GL883010">
    <property type="protein sequence ID" value="EGG21448.1"/>
    <property type="molecule type" value="Genomic_DNA"/>
</dbReference>